<evidence type="ECO:0000313" key="2">
    <source>
        <dbReference type="Proteomes" id="UP001066276"/>
    </source>
</evidence>
<comment type="caution">
    <text evidence="1">The sequence shown here is derived from an EMBL/GenBank/DDBJ whole genome shotgun (WGS) entry which is preliminary data.</text>
</comment>
<gene>
    <name evidence="1" type="ORF">NDU88_005273</name>
</gene>
<dbReference type="Proteomes" id="UP001066276">
    <property type="component" value="Chromosome 1_2"/>
</dbReference>
<sequence length="309" mass="34383">MFKNCPSSYAFKAKAAEYENKLPTPRPRRLSWDDEIREAEEEELNRLGLEERIDFTTGASALYKKSERDVIVNPDKVSLTDGEGVATHIPEQLPDSKVEGFLEPQDKSVSMKLNDAPVSAIYVAEELQSTPDKQPGSKEQMFHSQSMVQQDAIALPKNSRVYRHEPVTIPEPTTHPLRPSCEPEVLRSDAHTRDADNFLVSPELFPQHSDENIAKEKISSNLGSCFINKGKPPLAPGDPFANTDYACKAVELSAASFSDSVVAQMMINWDTEDDIPAEEIEVAMDFSTSLKRKESEYDDAEASGVEFNG</sequence>
<keyword evidence="2" id="KW-1185">Reference proteome</keyword>
<reference evidence="1" key="1">
    <citation type="journal article" date="2022" name="bioRxiv">
        <title>Sequencing and chromosome-scale assembly of the giantPleurodeles waltlgenome.</title>
        <authorList>
            <person name="Brown T."/>
            <person name="Elewa A."/>
            <person name="Iarovenko S."/>
            <person name="Subramanian E."/>
            <person name="Araus A.J."/>
            <person name="Petzold A."/>
            <person name="Susuki M."/>
            <person name="Suzuki K.-i.T."/>
            <person name="Hayashi T."/>
            <person name="Toyoda A."/>
            <person name="Oliveira C."/>
            <person name="Osipova E."/>
            <person name="Leigh N.D."/>
            <person name="Simon A."/>
            <person name="Yun M.H."/>
        </authorList>
    </citation>
    <scope>NUCLEOTIDE SEQUENCE</scope>
    <source>
        <strain evidence="1">20211129_DDA</strain>
        <tissue evidence="1">Liver</tissue>
    </source>
</reference>
<organism evidence="1 2">
    <name type="scientific">Pleurodeles waltl</name>
    <name type="common">Iberian ribbed newt</name>
    <dbReference type="NCBI Taxonomy" id="8319"/>
    <lineage>
        <taxon>Eukaryota</taxon>
        <taxon>Metazoa</taxon>
        <taxon>Chordata</taxon>
        <taxon>Craniata</taxon>
        <taxon>Vertebrata</taxon>
        <taxon>Euteleostomi</taxon>
        <taxon>Amphibia</taxon>
        <taxon>Batrachia</taxon>
        <taxon>Caudata</taxon>
        <taxon>Salamandroidea</taxon>
        <taxon>Salamandridae</taxon>
        <taxon>Pleurodelinae</taxon>
        <taxon>Pleurodeles</taxon>
    </lineage>
</organism>
<dbReference type="AlphaFoldDB" id="A0AAV7W7K9"/>
<proteinExistence type="predicted"/>
<protein>
    <submittedName>
        <fullName evidence="1">Uncharacterized protein</fullName>
    </submittedName>
</protein>
<evidence type="ECO:0000313" key="1">
    <source>
        <dbReference type="EMBL" id="KAJ1209902.1"/>
    </source>
</evidence>
<accession>A0AAV7W7K9</accession>
<dbReference type="EMBL" id="JANPWB010000002">
    <property type="protein sequence ID" value="KAJ1209902.1"/>
    <property type="molecule type" value="Genomic_DNA"/>
</dbReference>
<name>A0AAV7W7K9_PLEWA</name>